<organism evidence="1">
    <name type="scientific">Fusarium oxysporum Fo47</name>
    <dbReference type="NCBI Taxonomy" id="660027"/>
    <lineage>
        <taxon>Eukaryota</taxon>
        <taxon>Fungi</taxon>
        <taxon>Dikarya</taxon>
        <taxon>Ascomycota</taxon>
        <taxon>Pezizomycotina</taxon>
        <taxon>Sordariomycetes</taxon>
        <taxon>Hypocreomycetidae</taxon>
        <taxon>Hypocreales</taxon>
        <taxon>Nectriaceae</taxon>
        <taxon>Fusarium</taxon>
        <taxon>Fusarium oxysporum species complex</taxon>
    </lineage>
</organism>
<protein>
    <submittedName>
        <fullName evidence="1">Uncharacterized protein</fullName>
    </submittedName>
</protein>
<sequence length="41" mass="4505">MAAEIPTIVLVEDLMVSGTSRAGKDEIVNMPLVELKRSPMY</sequence>
<name>W9KR48_FUSOX</name>
<reference evidence="1" key="2">
    <citation type="submission" date="2012-06" db="EMBL/GenBank/DDBJ databases">
        <title>Annotation of the Genome Sequence of Fusarium oxysporum Fo47.</title>
        <authorList>
            <consortium name="The Broad Institute Genomics Platform"/>
            <person name="Ma L.-J."/>
            <person name="Corby-Kistler H."/>
            <person name="Broz K."/>
            <person name="Gale L.R."/>
            <person name="Jonkers W."/>
            <person name="O'Donnell K."/>
            <person name="Ploetz R."/>
            <person name="Steinberg C."/>
            <person name="Schwartz D.C."/>
            <person name="VanEtten H."/>
            <person name="Zhou S."/>
            <person name="Young S.K."/>
            <person name="Zeng Q."/>
            <person name="Gargeya S."/>
            <person name="Fitzgerald M."/>
            <person name="Abouelleil A."/>
            <person name="Alvarado L."/>
            <person name="Chapman S.B."/>
            <person name="Gainer-Dewar J."/>
            <person name="Goldberg J."/>
            <person name="Griggs A."/>
            <person name="Gujja S."/>
            <person name="Hansen M."/>
            <person name="Howarth C."/>
            <person name="Imamovic A."/>
            <person name="Ireland A."/>
            <person name="Larimer J."/>
            <person name="McCowan C."/>
            <person name="Murphy C."/>
            <person name="Pearson M."/>
            <person name="Poon T.W."/>
            <person name="Priest M."/>
            <person name="Roberts A."/>
            <person name="Saif S."/>
            <person name="Shea T."/>
            <person name="Sykes S."/>
            <person name="Wortman J."/>
            <person name="Nusbaum C."/>
            <person name="Birren B."/>
        </authorList>
    </citation>
    <scope>NUCLEOTIDE SEQUENCE</scope>
    <source>
        <strain evidence="1">Fo47</strain>
    </source>
</reference>
<proteinExistence type="predicted"/>
<dbReference type="EMBL" id="JH717897">
    <property type="protein sequence ID" value="EWZ46932.1"/>
    <property type="molecule type" value="Genomic_DNA"/>
</dbReference>
<reference evidence="1" key="1">
    <citation type="submission" date="2011-06" db="EMBL/GenBank/DDBJ databases">
        <title>The Genome Sequence of Fusarium oxysporum Fo47.</title>
        <authorList>
            <consortium name="The Broad Institute Genome Sequencing Platform"/>
            <person name="Ma L.-J."/>
            <person name="Gale L.R."/>
            <person name="Schwartz D.C."/>
            <person name="Zhou S."/>
            <person name="Corby-Kistler H."/>
            <person name="Young S.K."/>
            <person name="Zeng Q."/>
            <person name="Gargeya S."/>
            <person name="Fitzgerald M."/>
            <person name="Haas B."/>
            <person name="Abouelleil A."/>
            <person name="Alvarado L."/>
            <person name="Arachchi H.M."/>
            <person name="Berlin A."/>
            <person name="Brown A."/>
            <person name="Chapman S.B."/>
            <person name="Chen Z."/>
            <person name="Dunbar C."/>
            <person name="Freedman E."/>
            <person name="Gearin G."/>
            <person name="Gellesch M."/>
            <person name="Goldberg J."/>
            <person name="Griggs A."/>
            <person name="Gujja S."/>
            <person name="Heiman D."/>
            <person name="Howarth C."/>
            <person name="Larson L."/>
            <person name="Lui A."/>
            <person name="MacDonald P.J.P."/>
            <person name="Mehta T."/>
            <person name="Montmayeur A."/>
            <person name="Murphy C."/>
            <person name="Neiman D."/>
            <person name="Pearson M."/>
            <person name="Priest M."/>
            <person name="Roberts A."/>
            <person name="Saif S."/>
            <person name="Shea T."/>
            <person name="Shenoy N."/>
            <person name="Sisk P."/>
            <person name="Stolte C."/>
            <person name="Sykes S."/>
            <person name="Wortman J."/>
            <person name="Nusbaum C."/>
            <person name="Birren B."/>
        </authorList>
    </citation>
    <scope>NUCLEOTIDE SEQUENCE [LARGE SCALE GENOMIC DNA]</scope>
    <source>
        <strain evidence="1">Fo47</strain>
    </source>
</reference>
<dbReference type="AlphaFoldDB" id="W9KR48"/>
<dbReference type="VEuPathDB" id="FungiDB:FOZG_02936"/>
<gene>
    <name evidence="1" type="ORF">FOZG_02936</name>
</gene>
<dbReference type="Proteomes" id="UP000030766">
    <property type="component" value="Unassembled WGS sequence"/>
</dbReference>
<accession>W9KR48</accession>
<dbReference type="HOGENOM" id="CLU_3279513_0_0_1"/>
<evidence type="ECO:0000313" key="1">
    <source>
        <dbReference type="EMBL" id="EWZ46932.1"/>
    </source>
</evidence>